<feature type="coiled-coil region" evidence="1">
    <location>
        <begin position="113"/>
        <end position="140"/>
    </location>
</feature>
<name>A0A6B1D6E2_9CHLR</name>
<evidence type="ECO:0000313" key="2">
    <source>
        <dbReference type="EMBL" id="MYC95134.1"/>
    </source>
</evidence>
<reference evidence="2" key="1">
    <citation type="submission" date="2019-09" db="EMBL/GenBank/DDBJ databases">
        <title>Characterisation of the sponge microbiome using genome-centric metagenomics.</title>
        <authorList>
            <person name="Engelberts J.P."/>
            <person name="Robbins S.J."/>
            <person name="De Goeij J.M."/>
            <person name="Aranda M."/>
            <person name="Bell S.C."/>
            <person name="Webster N.S."/>
        </authorList>
    </citation>
    <scope>NUCLEOTIDE SEQUENCE</scope>
    <source>
        <strain evidence="2">SB0661_bin_32</strain>
    </source>
</reference>
<comment type="caution">
    <text evidence="2">The sequence shown here is derived from an EMBL/GenBank/DDBJ whole genome shotgun (WGS) entry which is preliminary data.</text>
</comment>
<dbReference type="EMBL" id="VXMH01000043">
    <property type="protein sequence ID" value="MYC95134.1"/>
    <property type="molecule type" value="Genomic_DNA"/>
</dbReference>
<dbReference type="AlphaFoldDB" id="A0A6B1D6E2"/>
<organism evidence="2">
    <name type="scientific">Caldilineaceae bacterium SB0661_bin_32</name>
    <dbReference type="NCBI Taxonomy" id="2605255"/>
    <lineage>
        <taxon>Bacteria</taxon>
        <taxon>Bacillati</taxon>
        <taxon>Chloroflexota</taxon>
        <taxon>Caldilineae</taxon>
        <taxon>Caldilineales</taxon>
        <taxon>Caldilineaceae</taxon>
    </lineage>
</organism>
<sequence length="518" mass="57040">MEDAVAGLADTASEAELTREVQRIASEHAPELVLPAIRKHLGTGSSQMRGGLGRLSELLAGPETAAMLRTEAGRRDNPTQTRLNAAMILEKFLQVEVSAGLMGDLKDPNFIVLQSLQEAVEEARSNRRVLMEYVRQMRQENLDVAYLVIDLIGQLDETDQPELLRLIAYDSRPGVGEAAVDRLSSLRGAAVGAQSAAKLHTLQSTLRPELARAAARNLRKLRLAGVHWNVQRADDWWALISPSNLQGTQHLWFLWHGNEVEGKLVGLRLNRAAGVLGAFGNDSIDRRHLPSRRQVGELLSISTSPGENTVFVTIPYNYARHLLQVGLESHWRARSERALPDDFTLFCPLLFQCQADPISDALSSLLASGPELWDEEQEELSKASAALLEHAAMAGWILPVDENSVDTEAIRRQAPRREVDRAGLSSLASIPLEELGKLAAAVVSEDIPQELIAQLRQALLAQAAWLHYAGDQSFARRAVYVAESLRRVPLHQHPLLLQMIARGFLSLPGEGSAPERLE</sequence>
<accession>A0A6B1D6E2</accession>
<gene>
    <name evidence="2" type="ORF">F4X14_09180</name>
</gene>
<proteinExistence type="predicted"/>
<keyword evidence="1" id="KW-0175">Coiled coil</keyword>
<protein>
    <submittedName>
        <fullName evidence="2">Uncharacterized protein</fullName>
    </submittedName>
</protein>
<evidence type="ECO:0000256" key="1">
    <source>
        <dbReference type="SAM" id="Coils"/>
    </source>
</evidence>